<reference evidence="4" key="1">
    <citation type="submission" date="2016-05" db="EMBL/GenBank/DDBJ databases">
        <title>Comparative genomics of biotechnologically important yeasts.</title>
        <authorList>
            <consortium name="DOE Joint Genome Institute"/>
            <person name="Riley R."/>
            <person name="Haridas S."/>
            <person name="Wolfe K.H."/>
            <person name="Lopes M.R."/>
            <person name="Hittinger C.T."/>
            <person name="Goker M."/>
            <person name="Salamov A."/>
            <person name="Wisecaver J."/>
            <person name="Long T.M."/>
            <person name="Aerts A.L."/>
            <person name="Barry K."/>
            <person name="Choi C."/>
            <person name="Clum A."/>
            <person name="Coughlan A.Y."/>
            <person name="Deshpande S."/>
            <person name="Douglass A.P."/>
            <person name="Hanson S.J."/>
            <person name="Klenk H.-P."/>
            <person name="Labutti K."/>
            <person name="Lapidus A."/>
            <person name="Lindquist E."/>
            <person name="Lipzen A."/>
            <person name="Meier-Kolthoff J.P."/>
            <person name="Ohm R.A."/>
            <person name="Otillar R.P."/>
            <person name="Pangilinan J."/>
            <person name="Peng Y."/>
            <person name="Rokas A."/>
            <person name="Rosa C.A."/>
            <person name="Scheuner C."/>
            <person name="Sibirny A.A."/>
            <person name="Slot J.C."/>
            <person name="Stielow J.B."/>
            <person name="Sun H."/>
            <person name="Kurtzman C.P."/>
            <person name="Blackwell M."/>
            <person name="Grigoriev I.V."/>
            <person name="Jeffries T.W."/>
        </authorList>
    </citation>
    <scope>NUCLEOTIDE SEQUENCE [LARGE SCALE GENOMIC DNA]</scope>
    <source>
        <strain evidence="4">NRRL Y-17324</strain>
    </source>
</reference>
<dbReference type="InterPro" id="IPR035445">
    <property type="entry name" value="GYF-like_dom_sf"/>
</dbReference>
<feature type="region of interest" description="Disordered" evidence="1">
    <location>
        <begin position="439"/>
        <end position="459"/>
    </location>
</feature>
<dbReference type="STRING" id="984487.A0A1E4SES6"/>
<dbReference type="EMBL" id="KV453914">
    <property type="protein sequence ID" value="ODV78024.1"/>
    <property type="molecule type" value="Genomic_DNA"/>
</dbReference>
<dbReference type="SUPFAM" id="SSF55277">
    <property type="entry name" value="GYF domain"/>
    <property type="match status" value="1"/>
</dbReference>
<dbReference type="InterPro" id="IPR003169">
    <property type="entry name" value="GYF"/>
</dbReference>
<feature type="region of interest" description="Disordered" evidence="1">
    <location>
        <begin position="753"/>
        <end position="778"/>
    </location>
</feature>
<evidence type="ECO:0000259" key="2">
    <source>
        <dbReference type="PROSITE" id="PS50829"/>
    </source>
</evidence>
<evidence type="ECO:0000313" key="4">
    <source>
        <dbReference type="Proteomes" id="UP000094285"/>
    </source>
</evidence>
<dbReference type="PANTHER" id="PTHR14445">
    <property type="entry name" value="GRB10 INTERACTING GYF PROTEIN"/>
    <property type="match status" value="1"/>
</dbReference>
<protein>
    <recommendedName>
        <fullName evidence="2">GYF domain-containing protein</fullName>
    </recommendedName>
</protein>
<dbReference type="GeneID" id="30982084"/>
<proteinExistence type="predicted"/>
<feature type="region of interest" description="Disordered" evidence="1">
    <location>
        <begin position="118"/>
        <end position="139"/>
    </location>
</feature>
<dbReference type="Gene3D" id="3.30.1490.40">
    <property type="match status" value="1"/>
</dbReference>
<accession>A0A1E4SES6</accession>
<dbReference type="AlphaFoldDB" id="A0A1E4SES6"/>
<dbReference type="PANTHER" id="PTHR14445:SF36">
    <property type="entry name" value="FI03272P-RELATED"/>
    <property type="match status" value="1"/>
</dbReference>
<dbReference type="PROSITE" id="PS50829">
    <property type="entry name" value="GYF"/>
    <property type="match status" value="1"/>
</dbReference>
<organism evidence="3 4">
    <name type="scientific">Suhomyces tanzawaensis NRRL Y-17324</name>
    <dbReference type="NCBI Taxonomy" id="984487"/>
    <lineage>
        <taxon>Eukaryota</taxon>
        <taxon>Fungi</taxon>
        <taxon>Dikarya</taxon>
        <taxon>Ascomycota</taxon>
        <taxon>Saccharomycotina</taxon>
        <taxon>Pichiomycetes</taxon>
        <taxon>Debaryomycetaceae</taxon>
        <taxon>Suhomyces</taxon>
    </lineage>
</organism>
<dbReference type="RefSeq" id="XP_020063146.1">
    <property type="nucleotide sequence ID" value="XM_020207947.1"/>
</dbReference>
<evidence type="ECO:0000256" key="1">
    <source>
        <dbReference type="SAM" id="MobiDB-lite"/>
    </source>
</evidence>
<dbReference type="GO" id="GO:0005829">
    <property type="term" value="C:cytosol"/>
    <property type="evidence" value="ECO:0007669"/>
    <property type="project" value="TreeGrafter"/>
</dbReference>
<feature type="domain" description="GYF" evidence="2">
    <location>
        <begin position="146"/>
        <end position="194"/>
    </location>
</feature>
<dbReference type="Pfam" id="PF02213">
    <property type="entry name" value="GYF"/>
    <property type="match status" value="1"/>
</dbReference>
<evidence type="ECO:0000313" key="3">
    <source>
        <dbReference type="EMBL" id="ODV78024.1"/>
    </source>
</evidence>
<dbReference type="OrthoDB" id="48509at2759"/>
<sequence>MFKTRKEMNGEDYGATIPLNRGGQRYTINEVFDVWYQNQSQILAADVELPVKNGENYKLTRPREIYHLELAPRGLDENGTAANEMASVEDSLASTALDDSSMASQQPESTPVAQTLTAAPLPTLPPGLAPPTMESPSNVPLLTPDKIEWYYIDPLGTEQGPFNGDLMQEWLTGGYLDLELRIRRKEERNYKPLKQLCEAVQNYIQPFKVPLPDLNHQPALPQFISHHPLPQQTQLHQILSHGPGNLGSASMRLNQLGSQTNLFGNDFINPDPFAVSAPGSSAYPNPSGFGNMDPMHQNLGFPLNMPTLLQQQIQHQQHAQPGLSRNNSGWGLDGANGLMGGSSPGTPVSVNPVLSGQINQPTPISPWLTGVQSLSRVNSPFVPSSTITKESSEPHTDDHVLDGIHSSVVTDILGDVEEAKIPVVAEQAPAVPEPVAETVEESIPEPATEAPAPAPAPVEIEQEQPVEVEEAEKIEIAESLKPAVPSQQELAPWASSAATNSPALTLKEIQALEAEKMEKQRQIQLQLKEQQMQQAAVLKQFAVEDKPVEKPFLPKSSSWATNAPSTPTKTLAEIQREEAEAAKAKSVKTKVSVSSARPSSFASALANSVPEENSAWTTVTAKKPVAKKPTASQILTPSVPTKTNPQLLRSVSAQRPVSSVNNNAVREEFLIWARSSMTNLYPTVSKDDLLDIFITLPASSADSSSLIAETIYSSSATMDGRRFAQEFLKRRQKVDQQIGKNDEGAWSAAIASSADKSVTVDEDGWSTTVKSKKKGKKF</sequence>
<keyword evidence="4" id="KW-1185">Reference proteome</keyword>
<feature type="compositionally biased region" description="Low complexity" evidence="1">
    <location>
        <begin position="444"/>
        <end position="459"/>
    </location>
</feature>
<dbReference type="SMART" id="SM00444">
    <property type="entry name" value="GYF"/>
    <property type="match status" value="1"/>
</dbReference>
<name>A0A1E4SES6_9ASCO</name>
<dbReference type="InterPro" id="IPR051640">
    <property type="entry name" value="GRB10-interact_GYF"/>
</dbReference>
<dbReference type="Proteomes" id="UP000094285">
    <property type="component" value="Unassembled WGS sequence"/>
</dbReference>
<gene>
    <name evidence="3" type="ORF">CANTADRAFT_26978</name>
</gene>